<dbReference type="EMBL" id="CP141261">
    <property type="protein sequence ID" value="WRL65151.1"/>
    <property type="molecule type" value="Genomic_DNA"/>
</dbReference>
<accession>A0ABZ1B4R9</accession>
<reference evidence="1 2" key="1">
    <citation type="submission" date="2023-12" db="EMBL/GenBank/DDBJ databases">
        <title>Blastococcus brunescens sp. nov., an actonobacterium isolated from sandstone collected in sahara desert.</title>
        <authorList>
            <person name="Gtari M."/>
            <person name="Ghodhbane F."/>
        </authorList>
    </citation>
    <scope>NUCLEOTIDE SEQUENCE [LARGE SCALE GENOMIC DNA]</scope>
    <source>
        <strain evidence="1 2">BMG 8361</strain>
    </source>
</reference>
<dbReference type="RefSeq" id="WP_324276475.1">
    <property type="nucleotide sequence ID" value="NZ_CP141261.1"/>
</dbReference>
<keyword evidence="2" id="KW-1185">Reference proteome</keyword>
<name>A0ABZ1B4R9_9ACTN</name>
<evidence type="ECO:0000313" key="1">
    <source>
        <dbReference type="EMBL" id="WRL65151.1"/>
    </source>
</evidence>
<organism evidence="1 2">
    <name type="scientific">Blastococcus brunescens</name>
    <dbReference type="NCBI Taxonomy" id="1564165"/>
    <lineage>
        <taxon>Bacteria</taxon>
        <taxon>Bacillati</taxon>
        <taxon>Actinomycetota</taxon>
        <taxon>Actinomycetes</taxon>
        <taxon>Geodermatophilales</taxon>
        <taxon>Geodermatophilaceae</taxon>
        <taxon>Blastococcus</taxon>
    </lineage>
</organism>
<dbReference type="Proteomes" id="UP001324287">
    <property type="component" value="Chromosome"/>
</dbReference>
<proteinExistence type="predicted"/>
<protein>
    <submittedName>
        <fullName evidence="1">Uncharacterized protein</fullName>
    </submittedName>
</protein>
<gene>
    <name evidence="1" type="ORF">U6N30_05575</name>
</gene>
<evidence type="ECO:0000313" key="2">
    <source>
        <dbReference type="Proteomes" id="UP001324287"/>
    </source>
</evidence>
<sequence length="200" mass="20803">MTGIRRVLILIGLTLLVTVGAAIPASATFTESATVPPASIATGTVAAPGWVSVDDYCITRTTTTKRTVYTDPVTGVQTQTAYSSTWSEARNTYNEQSSVPTTVAGPGAYETTTTTVTKATDLVVNLSWGASGSRGVSGYVVSAHPYGGAGTAMAQTPATQTWMGARVTAYYLDYAATLSVTTLTSYGWTKQSAQTARLSC</sequence>